<dbReference type="Proteomes" id="UP000198988">
    <property type="component" value="Unassembled WGS sequence"/>
</dbReference>
<name>A0A1H6MRF8_9GAMM</name>
<evidence type="ECO:0000313" key="1">
    <source>
        <dbReference type="EMBL" id="SEH64786.1"/>
    </source>
</evidence>
<dbReference type="OrthoDB" id="5793658at2"/>
<sequence>MKKPIIVLGIGELGSVFARAFLKNNYPVYPITRTTDIDELRSSIDPEFILVCTGEGDLQSALKSIPNAWKDRVAMMQNELLPRDWATHNFIDPTVISVWFEKKKGMDSKVLISSPVFGAKAQILVASLALIDIPAHAVANDKELLFELVLKNLYILTTNIAGLAIETGSTVEGLRNNHLKLMRNVSSDILKLQSALTGKIFVEDELEKGMLLAFEGDLSHQCMGRSAPQRLKRTLKLASELQLNMPHLQKIKNKL</sequence>
<proteinExistence type="predicted"/>
<dbReference type="AlphaFoldDB" id="A0A1H6MRF8"/>
<dbReference type="InterPro" id="IPR036291">
    <property type="entry name" value="NAD(P)-bd_dom_sf"/>
</dbReference>
<organism evidence="2 4">
    <name type="scientific">Bathymodiolus azoricus thioautotrophic gill symbiont</name>
    <dbReference type="NCBI Taxonomy" id="235205"/>
    <lineage>
        <taxon>Bacteria</taxon>
        <taxon>Pseudomonadati</taxon>
        <taxon>Pseudomonadota</taxon>
        <taxon>Gammaproteobacteria</taxon>
        <taxon>sulfur-oxidizing symbionts</taxon>
    </lineage>
</organism>
<gene>
    <name evidence="2" type="ORF">BAZSYMA_ACONTIG02559_1</name>
    <name evidence="1" type="ORF">BAZSYMB_SCAFFOLD00034_12</name>
</gene>
<evidence type="ECO:0000313" key="2">
    <source>
        <dbReference type="EMBL" id="SEI00517.1"/>
    </source>
</evidence>
<dbReference type="STRING" id="235205.BAZSYMB_SCAFFOLD00034_12"/>
<protein>
    <submittedName>
        <fullName evidence="2">Uncharacterized protein</fullName>
    </submittedName>
</protein>
<accession>A0A1H6MRF8</accession>
<dbReference type="RefSeq" id="WP_090717777.1">
    <property type="nucleotide sequence ID" value="NZ_CDSC02000429.1"/>
</dbReference>
<dbReference type="EMBL" id="CDSC02000429">
    <property type="protein sequence ID" value="SEI00517.1"/>
    <property type="molecule type" value="Genomic_DNA"/>
</dbReference>
<evidence type="ECO:0000313" key="3">
    <source>
        <dbReference type="Proteomes" id="UP000198559"/>
    </source>
</evidence>
<dbReference type="Proteomes" id="UP000198559">
    <property type="component" value="Unassembled WGS sequence"/>
</dbReference>
<dbReference type="SUPFAM" id="SSF51735">
    <property type="entry name" value="NAD(P)-binding Rossmann-fold domains"/>
    <property type="match status" value="1"/>
</dbReference>
<dbReference type="EMBL" id="CVUD02000065">
    <property type="protein sequence ID" value="SEH64786.1"/>
    <property type="molecule type" value="Genomic_DNA"/>
</dbReference>
<reference evidence="2" key="1">
    <citation type="submission" date="2016-06" db="EMBL/GenBank/DDBJ databases">
        <authorList>
            <person name="Olsen C.W."/>
            <person name="Carey S."/>
            <person name="Hinshaw L."/>
            <person name="Karasin A.I."/>
        </authorList>
    </citation>
    <scope>NUCLEOTIDE SEQUENCE [LARGE SCALE GENOMIC DNA]</scope>
    <source>
        <strain evidence="2">BazSymA</strain>
        <strain evidence="1">BazSymB</strain>
    </source>
</reference>
<reference evidence="3 4" key="2">
    <citation type="submission" date="2016-06" db="EMBL/GenBank/DDBJ databases">
        <authorList>
            <person name="Petersen J."/>
            <person name="Sayavedra L."/>
        </authorList>
    </citation>
    <scope>NUCLEOTIDE SEQUENCE [LARGE SCALE GENOMIC DNA]</scope>
    <source>
        <strain evidence="4">BazSymA</strain>
        <strain evidence="3">BazSymB</strain>
    </source>
</reference>
<evidence type="ECO:0000313" key="4">
    <source>
        <dbReference type="Proteomes" id="UP000198988"/>
    </source>
</evidence>